<organism evidence="5 6">
    <name type="scientific">Streptomyces globisporus</name>
    <dbReference type="NCBI Taxonomy" id="1908"/>
    <lineage>
        <taxon>Bacteria</taxon>
        <taxon>Bacillati</taxon>
        <taxon>Actinomycetota</taxon>
        <taxon>Actinomycetes</taxon>
        <taxon>Kitasatosporales</taxon>
        <taxon>Streptomycetaceae</taxon>
        <taxon>Streptomyces</taxon>
    </lineage>
</organism>
<dbReference type="Gene3D" id="3.30.559.30">
    <property type="entry name" value="Nonribosomal peptide synthetase, condensation domain"/>
    <property type="match status" value="1"/>
</dbReference>
<evidence type="ECO:0000259" key="4">
    <source>
        <dbReference type="PROSITE" id="PS50075"/>
    </source>
</evidence>
<dbReference type="GO" id="GO:0044550">
    <property type="term" value="P:secondary metabolite biosynthetic process"/>
    <property type="evidence" value="ECO:0007669"/>
    <property type="project" value="TreeGrafter"/>
</dbReference>
<evidence type="ECO:0000313" key="5">
    <source>
        <dbReference type="EMBL" id="ROV67884.1"/>
    </source>
</evidence>
<evidence type="ECO:0000256" key="1">
    <source>
        <dbReference type="ARBA" id="ARBA00001957"/>
    </source>
</evidence>
<dbReference type="InterPro" id="IPR025110">
    <property type="entry name" value="AMP-bd_C"/>
</dbReference>
<dbReference type="InterPro" id="IPR015422">
    <property type="entry name" value="PyrdxlP-dep_Trfase_small"/>
</dbReference>
<proteinExistence type="predicted"/>
<dbReference type="Pfam" id="PF00668">
    <property type="entry name" value="Condensation"/>
    <property type="match status" value="1"/>
</dbReference>
<name>A0A423UZV7_STRGL</name>
<dbReference type="CDD" id="cd05930">
    <property type="entry name" value="A_NRPS"/>
    <property type="match status" value="1"/>
</dbReference>
<dbReference type="InterPro" id="IPR023213">
    <property type="entry name" value="CAT-like_dom_sf"/>
</dbReference>
<dbReference type="Gene3D" id="3.30.559.10">
    <property type="entry name" value="Chloramphenicol acetyltransferase-like domain"/>
    <property type="match status" value="1"/>
</dbReference>
<dbReference type="SUPFAM" id="SSF47336">
    <property type="entry name" value="ACP-like"/>
    <property type="match status" value="1"/>
</dbReference>
<gene>
    <name evidence="5" type="ORF">D3105_14295</name>
</gene>
<feature type="compositionally biased region" description="Low complexity" evidence="3">
    <location>
        <begin position="1793"/>
        <end position="1813"/>
    </location>
</feature>
<dbReference type="SUPFAM" id="SSF56801">
    <property type="entry name" value="Acetyl-CoA synthetase-like"/>
    <property type="match status" value="1"/>
</dbReference>
<dbReference type="InterPro" id="IPR001242">
    <property type="entry name" value="Condensation_dom"/>
</dbReference>
<feature type="non-terminal residue" evidence="5">
    <location>
        <position position="1"/>
    </location>
</feature>
<dbReference type="GO" id="GO:0008610">
    <property type="term" value="P:lipid biosynthetic process"/>
    <property type="evidence" value="ECO:0007669"/>
    <property type="project" value="UniProtKB-ARBA"/>
</dbReference>
<dbReference type="GO" id="GO:0005737">
    <property type="term" value="C:cytoplasm"/>
    <property type="evidence" value="ECO:0007669"/>
    <property type="project" value="TreeGrafter"/>
</dbReference>
<dbReference type="Gene3D" id="3.40.50.12780">
    <property type="entry name" value="N-terminal domain of ligase-like"/>
    <property type="match status" value="1"/>
</dbReference>
<dbReference type="InterPro" id="IPR015421">
    <property type="entry name" value="PyrdxlP-dep_Trfase_major"/>
</dbReference>
<dbReference type="PANTHER" id="PTHR45527">
    <property type="entry name" value="NONRIBOSOMAL PEPTIDE SYNTHETASE"/>
    <property type="match status" value="1"/>
</dbReference>
<comment type="caution">
    <text evidence="5">The sequence shown here is derived from an EMBL/GenBank/DDBJ whole genome shotgun (WGS) entry which is preliminary data.</text>
</comment>
<dbReference type="InterPro" id="IPR005814">
    <property type="entry name" value="Aminotrans_3"/>
</dbReference>
<keyword evidence="2" id="KW-0663">Pyridoxal phosphate</keyword>
<dbReference type="GO" id="GO:0031177">
    <property type="term" value="F:phosphopantetheine binding"/>
    <property type="evidence" value="ECO:0007669"/>
    <property type="project" value="TreeGrafter"/>
</dbReference>
<dbReference type="PROSITE" id="PS00455">
    <property type="entry name" value="AMP_BINDING"/>
    <property type="match status" value="1"/>
</dbReference>
<reference evidence="5 6" key="1">
    <citation type="submission" date="2018-08" db="EMBL/GenBank/DDBJ databases">
        <title>Streptomyces globisporus 1912-4Crt, whole genome shotgun sequence.</title>
        <authorList>
            <person name="Matselyukh B."/>
        </authorList>
    </citation>
    <scope>NUCLEOTIDE SEQUENCE [LARGE SCALE GENOMIC DNA]</scope>
    <source>
        <strain evidence="5 6">1912-4Crt</strain>
    </source>
</reference>
<dbReference type="InterPro" id="IPR010071">
    <property type="entry name" value="AA_adenyl_dom"/>
</dbReference>
<dbReference type="NCBIfam" id="TIGR01733">
    <property type="entry name" value="AA-adenyl-dom"/>
    <property type="match status" value="1"/>
</dbReference>
<dbReference type="InterPro" id="IPR042099">
    <property type="entry name" value="ANL_N_sf"/>
</dbReference>
<dbReference type="GO" id="GO:0043041">
    <property type="term" value="P:amino acid activation for nonribosomal peptide biosynthetic process"/>
    <property type="evidence" value="ECO:0007669"/>
    <property type="project" value="TreeGrafter"/>
</dbReference>
<dbReference type="Pfam" id="PF00202">
    <property type="entry name" value="Aminotran_3"/>
    <property type="match status" value="1"/>
</dbReference>
<comment type="cofactor">
    <cofactor evidence="1">
        <name>pantetheine 4'-phosphate</name>
        <dbReference type="ChEBI" id="CHEBI:47942"/>
    </cofactor>
</comment>
<accession>A0A423UZV7</accession>
<dbReference type="EMBL" id="QWFA01000063">
    <property type="protein sequence ID" value="ROV67884.1"/>
    <property type="molecule type" value="Genomic_DNA"/>
</dbReference>
<sequence>TRPAPSALTGPPPESAGSGLEAVVQAQLALMREQLSLLGGAPARPDRPAGTDTDASAGAVAPTRTAAKVGSYHNNITLGDDGLNGQQARFLADFVKRYVARTRRSKEYADTYRGRLADWIASLNFNPSLKETVYPVVADRSAGALFWDLDGNEYIDTAIGYGVHLFGHNPAFVADAVRAQLDHGYELGPQNRLAGEVAETICRMTGAERVAFSNTGTEAVMVSMRLARAVSGRDKILRFTNSYHGSSDGVLAESDGTATVPLTIGVPQGMVENTLVRPYGSAASLDWLRENGAELAAVLVEPVQSRNPGLQPGEFLRALREICTEHGIALVFDEMITGFRVEPGGAQAHFGVRADMALYGKLVAGGLPIGIVAGRSAYLDAVDGGAWADSDDSQPAVPTTFFAGTFCKHPLAMAACKAVLARLERSGAETLAELNAFTDEFARRANAYFEEAEVPVSIAHFASMYKWEPVTPTDVTQATLTQNLFFKLLNHHGVYVWERRTAMFSTAHTREHQDRILSAIRTSVEELRAGGFAFRRRAGAAVSPSPGPTTAGTAPVPAVATAPQGLTDVTSLEQRVYLLSRMRGGNEPYQIVFGLRLEGPLDLDALAAAFLAIGRKHPNLRRYYEVSPSGVRARTAPEVSPEFHFFDRAQDPSPAIDDVLAVMNAPMDLARPPLWRYGVVAQPDGTHLLVVSFHHIAVDGRSIEIIFDDLSEYLTRGGLRNAEHSDDYSVFVRALAGAAERPEYAEHRRWWREQFATLPQPLSLPTDSPAPEVNDFAGRRHYFRVDPELHRAASAVMRKERTTPSVFYLTLWSLLLAKVTGDDDLCVGVPMDQRMLGSFEQTVGMFAESLPLRIRPTADTPVSALLREVRETSLGAMSHSLYPYSVLVQDLGLVRDHGRNALFDTMFIYTDARTRARRFGEATATTVDLGARGSMFAFTLELTERDGGLFVDLNHAQVYGEERVARLMHWFRVLLAQVVRDPHRTVGELSLLDEAAGERLLALGTGPAVSDTALLPELFRAACEKHTREPAVRFRGEDLSYGELAARVERHAALLHRHGVRRGDLVGLLLTPSPDLITLMLAVNRLGCSWLPMDVATPRKRLAGFVETARPAVIVCEEEGAAADLGATVLVLPGDTAPPADGGAPAADDTTCAAGDPAYVIFTSGSTGTPKGVTVTNEALANFLRGMPDALRWGTRKAVACLTTPSFDIHLLETLVTLVRGGTVVVADRGEARTPAGIAEFVVRNAVDYLQLTPTRLRLLHADPDAAFEALDALEKLVVGGEAFPEDLLDGLRSHSSLEVFNVYGPTETCIWSSVKDLTGDTAVSIGSPIDNTTLYVLDGDLRMVPEGMAGDLWIGGLGVSPGYLGRPDLNDEVFRDDPYRAGRMYRSGDRAVWRNGEIHCLGRTDNQVKVRGHRIELEEIELAVTAHERVTAAAAVVVDLAPGNRVIRGFYQAKPGEPLAQEHLRDFLAERLPHYMVPATFTAVAGIPVTTSGKVDRPALAQLFVEQPPQDPGERAGAGLDRELVAAWKRILGDVPLGQDDSFFDLGGNSFSLILLLNELDAVFPGLLDVSDLFAHPTLGRLRSHIEAKLARQAQGGTTADTGVRIPESWFAKAGRGGGRVETTLSPRVREGLTRLRKDVDRDTGDLLLATFALTLGKVLDQDALTLYVVRGADTVIPVGFDFAGKGDLREVLDDDRHRPDEAHRVDLGAFTAGRNAGGKVSVAVCDSGRTDEARLLRHFDLVLGVDLPAGPSVVGAAPSGLGIGFARKIDSAAAERLLSGYVRLLGALSEPSQPAPAAAPAGPASGPSPASKKSRKKDNS</sequence>
<dbReference type="GO" id="GO:0030170">
    <property type="term" value="F:pyridoxal phosphate binding"/>
    <property type="evidence" value="ECO:0007669"/>
    <property type="project" value="InterPro"/>
</dbReference>
<dbReference type="Pfam" id="PF00550">
    <property type="entry name" value="PP-binding"/>
    <property type="match status" value="1"/>
</dbReference>
<dbReference type="GO" id="GO:0008483">
    <property type="term" value="F:transaminase activity"/>
    <property type="evidence" value="ECO:0007669"/>
    <property type="project" value="InterPro"/>
</dbReference>
<dbReference type="Gene3D" id="3.30.300.30">
    <property type="match status" value="1"/>
</dbReference>
<feature type="region of interest" description="Disordered" evidence="3">
    <location>
        <begin position="1793"/>
        <end position="1822"/>
    </location>
</feature>
<dbReference type="CDD" id="cd00610">
    <property type="entry name" value="OAT_like"/>
    <property type="match status" value="1"/>
</dbReference>
<dbReference type="PROSITE" id="PS50075">
    <property type="entry name" value="CARRIER"/>
    <property type="match status" value="1"/>
</dbReference>
<protein>
    <submittedName>
        <fullName evidence="5">Amino acid adenylation domain-containing protein</fullName>
    </submittedName>
</protein>
<evidence type="ECO:0000256" key="3">
    <source>
        <dbReference type="SAM" id="MobiDB-lite"/>
    </source>
</evidence>
<feature type="region of interest" description="Disordered" evidence="3">
    <location>
        <begin position="39"/>
        <end position="58"/>
    </location>
</feature>
<dbReference type="Pfam" id="PF00501">
    <property type="entry name" value="AMP-binding"/>
    <property type="match status" value="1"/>
</dbReference>
<evidence type="ECO:0000313" key="6">
    <source>
        <dbReference type="Proteomes" id="UP000285596"/>
    </source>
</evidence>
<dbReference type="InterPro" id="IPR015424">
    <property type="entry name" value="PyrdxlP-dep_Trfase"/>
</dbReference>
<dbReference type="InterPro" id="IPR045851">
    <property type="entry name" value="AMP-bd_C_sf"/>
</dbReference>
<dbReference type="Gene3D" id="3.40.640.10">
    <property type="entry name" value="Type I PLP-dependent aspartate aminotransferase-like (Major domain)"/>
    <property type="match status" value="1"/>
</dbReference>
<dbReference type="InterPro" id="IPR000873">
    <property type="entry name" value="AMP-dep_synth/lig_dom"/>
</dbReference>
<dbReference type="Proteomes" id="UP000285596">
    <property type="component" value="Unassembled WGS sequence"/>
</dbReference>
<dbReference type="InterPro" id="IPR036736">
    <property type="entry name" value="ACP-like_sf"/>
</dbReference>
<dbReference type="PANTHER" id="PTHR45527:SF1">
    <property type="entry name" value="FATTY ACID SYNTHASE"/>
    <property type="match status" value="1"/>
</dbReference>
<dbReference type="Pfam" id="PF13193">
    <property type="entry name" value="AMP-binding_C"/>
    <property type="match status" value="1"/>
</dbReference>
<dbReference type="Gene3D" id="3.90.1150.10">
    <property type="entry name" value="Aspartate Aminotransferase, domain 1"/>
    <property type="match status" value="1"/>
</dbReference>
<dbReference type="InterPro" id="IPR020845">
    <property type="entry name" value="AMP-binding_CS"/>
</dbReference>
<dbReference type="InterPro" id="IPR009081">
    <property type="entry name" value="PP-bd_ACP"/>
</dbReference>
<evidence type="ECO:0000256" key="2">
    <source>
        <dbReference type="ARBA" id="ARBA00022898"/>
    </source>
</evidence>
<dbReference type="SUPFAM" id="SSF53383">
    <property type="entry name" value="PLP-dependent transferases"/>
    <property type="match status" value="1"/>
</dbReference>
<dbReference type="Gene3D" id="1.10.1200.10">
    <property type="entry name" value="ACP-like"/>
    <property type="match status" value="1"/>
</dbReference>
<feature type="domain" description="Carrier" evidence="4">
    <location>
        <begin position="1516"/>
        <end position="1591"/>
    </location>
</feature>
<dbReference type="SUPFAM" id="SSF52777">
    <property type="entry name" value="CoA-dependent acyltransferases"/>
    <property type="match status" value="2"/>
</dbReference>